<organism evidence="1 2">
    <name type="scientific">Candidatus Nitrosocosmicus oleophilus</name>
    <dbReference type="NCBI Taxonomy" id="1353260"/>
    <lineage>
        <taxon>Archaea</taxon>
        <taxon>Nitrososphaerota</taxon>
        <taxon>Nitrososphaeria</taxon>
        <taxon>Nitrososphaerales</taxon>
        <taxon>Nitrososphaeraceae</taxon>
        <taxon>Candidatus Nitrosocosmicus</taxon>
    </lineage>
</organism>
<dbReference type="GeneID" id="60422452"/>
<dbReference type="EMBL" id="CP012850">
    <property type="protein sequence ID" value="ALI36703.1"/>
    <property type="molecule type" value="Genomic_DNA"/>
</dbReference>
<sequence length="148" mass="16273">MKQEHATLYDVQISELYDRIKGYLKSLKFEIIYEEKDEEYLDLKAHKGGKASVIVGNVRDVEIMISGAKSATPYYDIVLRTGAWGKDIVVPTVIAGVLTAGIAAAPVAAIEAYRAHSFEKNFWKFITTNLSEIGEGKGTMSTVVTVTP</sequence>
<reference evidence="2" key="1">
    <citation type="submission" date="2015-10" db="EMBL/GenBank/DDBJ databases">
        <title>Niche specialization of a soil ammonia-oxidizing archaeon, Candidatus Nitrosocosmicus oleophilus.</title>
        <authorList>
            <person name="Jung M.-Y."/>
            <person name="Rhee S.-K."/>
        </authorList>
    </citation>
    <scope>NUCLEOTIDE SEQUENCE [LARGE SCALE GENOMIC DNA]</scope>
    <source>
        <strain evidence="2">MY3</strain>
    </source>
</reference>
<dbReference type="RefSeq" id="WP_196815925.1">
    <property type="nucleotide sequence ID" value="NZ_CP012850.1"/>
</dbReference>
<dbReference type="Proteomes" id="UP000058925">
    <property type="component" value="Chromosome"/>
</dbReference>
<keyword evidence="2" id="KW-1185">Reference proteome</keyword>
<evidence type="ECO:0000313" key="1">
    <source>
        <dbReference type="EMBL" id="ALI36703.1"/>
    </source>
</evidence>
<protein>
    <submittedName>
        <fullName evidence="1">Uncharacterized protein</fullName>
    </submittedName>
</protein>
<dbReference type="AlphaFoldDB" id="A0A654M292"/>
<dbReference type="OrthoDB" id="12211at2157"/>
<evidence type="ECO:0000313" key="2">
    <source>
        <dbReference type="Proteomes" id="UP000058925"/>
    </source>
</evidence>
<accession>A0A654M292</accession>
<name>A0A654M292_9ARCH</name>
<proteinExistence type="predicted"/>
<dbReference type="KEGG" id="taa:NMY3_02511"/>
<gene>
    <name evidence="1" type="ORF">NMY3_02511</name>
</gene>